<dbReference type="Pfam" id="PF11790">
    <property type="entry name" value="Glyco_hydro_cc"/>
    <property type="match status" value="1"/>
</dbReference>
<evidence type="ECO:0000256" key="7">
    <source>
        <dbReference type="SAM" id="Coils"/>
    </source>
</evidence>
<dbReference type="GO" id="GO:0016020">
    <property type="term" value="C:membrane"/>
    <property type="evidence" value="ECO:0007669"/>
    <property type="project" value="UniProtKB-SubCell"/>
</dbReference>
<comment type="caution">
    <text evidence="12">The sequence shown here is derived from an EMBL/GenBank/DDBJ whole genome shotgun (WGS) entry which is preliminary data.</text>
</comment>
<evidence type="ECO:0000256" key="6">
    <source>
        <dbReference type="ARBA" id="ARBA00023315"/>
    </source>
</evidence>
<accession>A0A813HW06</accession>
<keyword evidence="3 9" id="KW-0812">Transmembrane</keyword>
<dbReference type="EMBL" id="CAJNNV010032937">
    <property type="protein sequence ID" value="CAE8641574.1"/>
    <property type="molecule type" value="Genomic_DNA"/>
</dbReference>
<keyword evidence="2" id="KW-0808">Transferase</keyword>
<evidence type="ECO:0000256" key="8">
    <source>
        <dbReference type="SAM" id="MobiDB-lite"/>
    </source>
</evidence>
<dbReference type="Proteomes" id="UP000654075">
    <property type="component" value="Unassembled WGS sequence"/>
</dbReference>
<feature type="transmembrane region" description="Helical" evidence="9">
    <location>
        <begin position="1113"/>
        <end position="1131"/>
    </location>
</feature>
<dbReference type="InterPro" id="IPR024655">
    <property type="entry name" value="Asl1_glyco_hydro_catalytic"/>
</dbReference>
<evidence type="ECO:0000256" key="2">
    <source>
        <dbReference type="ARBA" id="ARBA00022679"/>
    </source>
</evidence>
<feature type="coiled-coil region" evidence="7">
    <location>
        <begin position="428"/>
        <end position="514"/>
    </location>
</feature>
<evidence type="ECO:0000259" key="11">
    <source>
        <dbReference type="Pfam" id="PF11790"/>
    </source>
</evidence>
<dbReference type="Pfam" id="PF01529">
    <property type="entry name" value="DHHC"/>
    <property type="match status" value="1"/>
</dbReference>
<dbReference type="GO" id="GO:0006612">
    <property type="term" value="P:protein targeting to membrane"/>
    <property type="evidence" value="ECO:0007669"/>
    <property type="project" value="TreeGrafter"/>
</dbReference>
<feature type="region of interest" description="Disordered" evidence="8">
    <location>
        <begin position="1069"/>
        <end position="1098"/>
    </location>
</feature>
<evidence type="ECO:0000256" key="4">
    <source>
        <dbReference type="ARBA" id="ARBA00022989"/>
    </source>
</evidence>
<dbReference type="InterPro" id="IPR001594">
    <property type="entry name" value="Palmitoyltrfase_DHHC"/>
</dbReference>
<dbReference type="PROSITE" id="PS50216">
    <property type="entry name" value="DHHC"/>
    <property type="match status" value="1"/>
</dbReference>
<evidence type="ECO:0000313" key="12">
    <source>
        <dbReference type="EMBL" id="CAE8641574.1"/>
    </source>
</evidence>
<dbReference type="GO" id="GO:0019706">
    <property type="term" value="F:protein-cysteine S-palmitoyltransferase activity"/>
    <property type="evidence" value="ECO:0007669"/>
    <property type="project" value="TreeGrafter"/>
</dbReference>
<keyword evidence="13" id="KW-1185">Reference proteome</keyword>
<keyword evidence="6" id="KW-0012">Acyltransferase</keyword>
<keyword evidence="7" id="KW-0175">Coiled coil</keyword>
<protein>
    <recommendedName>
        <fullName evidence="14">Palmitoyltransferase DHHC domain-containing protein</fullName>
    </recommendedName>
</protein>
<proteinExistence type="predicted"/>
<evidence type="ECO:0000259" key="10">
    <source>
        <dbReference type="Pfam" id="PF01529"/>
    </source>
</evidence>
<dbReference type="GO" id="GO:0005783">
    <property type="term" value="C:endoplasmic reticulum"/>
    <property type="evidence" value="ECO:0007669"/>
    <property type="project" value="TreeGrafter"/>
</dbReference>
<evidence type="ECO:0000256" key="9">
    <source>
        <dbReference type="SAM" id="Phobius"/>
    </source>
</evidence>
<comment type="subcellular location">
    <subcellularLocation>
        <location evidence="1">Membrane</location>
        <topology evidence="1">Multi-pass membrane protein</topology>
    </subcellularLocation>
</comment>
<dbReference type="OrthoDB" id="430659at2759"/>
<feature type="domain" description="Asl1-like glycosyl hydrolase catalytic" evidence="11">
    <location>
        <begin position="1434"/>
        <end position="1562"/>
    </location>
</feature>
<keyword evidence="4 9" id="KW-1133">Transmembrane helix</keyword>
<sequence>MGFESQRMLEAHFSWYGKVRRVMVSNSKVKSMHTGKNDSRIRPGSQLVIEQWKLPKERDSVFIKYLDDKNTECILNQERIFDALTESNHPIIHFRVYLSAEAGGKHSYANDCKKAAASCVLEAANGGVRQGQRFICFLEASRSSARKLCLKLSPLKMVLDAFGRGLRAAIRAVFTAEYLGGVVGRSIWAEYLGGVSGGDSGGVFGRRIWAEYLGGVSGGVFGRSIWAEYLGGVFGRSIWAEFRAEYSGGVFGRRIWAEYLGGVSGGVFGRSIWAEYSGGVFGHDINGLVERFTPSRIQRNERGKTVQGLQLELLLGEARNAIKKDFEEAEVAARDELAAEKNVEETKVAAWDGIAPAMAATKLDIEEAKIAAGLDAVDAMVAARQEVEAVTAANKLDVKGAMAVDKNDAAEALLAAKKVVEEARVAARQEVERAMAAAKREIGNAKVTARTDVEEAKIAVKKDFEEEKVADRDEIAAAKAATKLDVEEAKIAAKLDAEDAKDAARQEVEAVTAANKLDVKAAMAVSKNDVDEALLAAKKDVEEAKVAARQEVEKGMAATKREISNALVAAQTDVEEAKIAVKKNVEGAKFAARDVFAAAMAATKLDIEEAKLAAKLDAEDLKDAARQEVEAATAASKLDVKAAMVVAKNDVDEAMIAAKKDVEEAKVAARQEVERAMAAAKREIGNAIGAAQTDVEETQIAVKKDVEEAKVAARDEIAAAKAATKLDVEDAKIAAEPDAEDAKDAARQEVEAVTAANKLDVKAAIVARIFADEARLVAKKDVEGAKVVAKEEVERAMAATYREVSDAVVAAQTDVEEAKIAAKKDVEEAKVAARDEIAAVNAATKLDVEDAKIAAVLGAGDAKDAARQEVEAVTAANKLYVNAAMTVAKDFVDEAMLAAKKDVEEAKVAAKKEVERAMAAASRETSNAVGAAQTDVEEAKDAAKKDVQEAKVAAGDEIAATDEGKLWGRLEAVAVTVLLQTGLAFTSDREYRLAGAWRTPPLKLRASSVSTEYCTPGAVCASQGIVVEFLIERRSDPMARTTDGKSCLDITEEKHDMAMQALLKKLMQKRSSSGGGTKVGVEDLESGQRQGEEPQKEEGIFKSLMKDKAAHKMFPVFWLICVSMALFEYIMDLRAMSYEAAPWASLLFELGVPASVAIFFLVALKDPGRVPARPQGNSGVEELMKSLDTPAADDTPPDFNRLCTTTWVMKGLRTKYCTQTLACVEDFDHYCIWLNCAIGRGNHREFVCLAVVEWLTQLTYIRLTWCMAHHLVPYQSLGSWLVGVVTGYPLLTLIASSLAPLKCGFADDKMPSCPGCLQAAAETGALDFWWNWKTTPEVDFFGIPEEIAKQVTAMVSGIHLPTDATWQAGRDQTCHECRLGSPLRPHKGLSAGAPRCDLVAAGFSAGVAPAIVSPSMAGDAKGTVSCVNVDPAQPNSIKICHGWLREFKRSALEMQCTNFNGIGVNCWDVIDHIQIHAYARTAAEVKKKVAGYYEEFKEDFEGLNGRKKKTLWLTEVSMGSNDVAEIVPFVQDLMNSEDGLTNREKFGYVEKVSWFSSFSFPSFKIGEYEPREHEVWSSSLFFPYGQLSGVGQTFFHFCKQAAGSGRLLQEESRHVLV</sequence>
<evidence type="ECO:0000256" key="1">
    <source>
        <dbReference type="ARBA" id="ARBA00004141"/>
    </source>
</evidence>
<name>A0A813HW06_POLGL</name>
<evidence type="ECO:0000313" key="13">
    <source>
        <dbReference type="Proteomes" id="UP000654075"/>
    </source>
</evidence>
<dbReference type="InterPro" id="IPR039859">
    <property type="entry name" value="PFA4/ZDH16/20/ERF2-like"/>
</dbReference>
<organism evidence="12 13">
    <name type="scientific">Polarella glacialis</name>
    <name type="common">Dinoflagellate</name>
    <dbReference type="NCBI Taxonomy" id="89957"/>
    <lineage>
        <taxon>Eukaryota</taxon>
        <taxon>Sar</taxon>
        <taxon>Alveolata</taxon>
        <taxon>Dinophyceae</taxon>
        <taxon>Suessiales</taxon>
        <taxon>Suessiaceae</taxon>
        <taxon>Polarella</taxon>
    </lineage>
</organism>
<feature type="transmembrane region" description="Helical" evidence="9">
    <location>
        <begin position="1143"/>
        <end position="1164"/>
    </location>
</feature>
<gene>
    <name evidence="12" type="ORF">PGLA1383_LOCUS56196</name>
</gene>
<keyword evidence="5 9" id="KW-0472">Membrane</keyword>
<feature type="domain" description="Palmitoyltransferase DHHC" evidence="10">
    <location>
        <begin position="1199"/>
        <end position="1286"/>
    </location>
</feature>
<evidence type="ECO:0000256" key="3">
    <source>
        <dbReference type="ARBA" id="ARBA00022692"/>
    </source>
</evidence>
<reference evidence="12" key="1">
    <citation type="submission" date="2021-02" db="EMBL/GenBank/DDBJ databases">
        <authorList>
            <person name="Dougan E. K."/>
            <person name="Rhodes N."/>
            <person name="Thang M."/>
            <person name="Chan C."/>
        </authorList>
    </citation>
    <scope>NUCLEOTIDE SEQUENCE</scope>
</reference>
<dbReference type="PANTHER" id="PTHR22883">
    <property type="entry name" value="ZINC FINGER DHHC DOMAIN CONTAINING PROTEIN"/>
    <property type="match status" value="1"/>
</dbReference>
<evidence type="ECO:0008006" key="14">
    <source>
        <dbReference type="Google" id="ProtNLM"/>
    </source>
</evidence>
<evidence type="ECO:0000256" key="5">
    <source>
        <dbReference type="ARBA" id="ARBA00023136"/>
    </source>
</evidence>
<dbReference type="GO" id="GO:0005794">
    <property type="term" value="C:Golgi apparatus"/>
    <property type="evidence" value="ECO:0007669"/>
    <property type="project" value="TreeGrafter"/>
</dbReference>